<dbReference type="InterPro" id="IPR001584">
    <property type="entry name" value="Integrase_cat-core"/>
</dbReference>
<sequence length="93" mass="10907">FTSEAFLGVLERHKIAISMDGKGRWRDNVFVERLWRSVKYEEVYLKAYESIPEARASLAKYFDFYNNDRRHQGLMDRQTPWQAYAGVSLGQAA</sequence>
<dbReference type="Pfam" id="PF13683">
    <property type="entry name" value="rve_3"/>
    <property type="match status" value="1"/>
</dbReference>
<dbReference type="InterPro" id="IPR050900">
    <property type="entry name" value="Transposase_IS3/IS150/IS904"/>
</dbReference>
<gene>
    <name evidence="2" type="ORF">B1B_14539</name>
</gene>
<dbReference type="InterPro" id="IPR012337">
    <property type="entry name" value="RNaseH-like_sf"/>
</dbReference>
<organism evidence="2">
    <name type="scientific">mine drainage metagenome</name>
    <dbReference type="NCBI Taxonomy" id="410659"/>
    <lineage>
        <taxon>unclassified sequences</taxon>
        <taxon>metagenomes</taxon>
        <taxon>ecological metagenomes</taxon>
    </lineage>
</organism>
<dbReference type="PROSITE" id="PS50994">
    <property type="entry name" value="INTEGRASE"/>
    <property type="match status" value="1"/>
</dbReference>
<evidence type="ECO:0000313" key="2">
    <source>
        <dbReference type="EMBL" id="EQD41457.1"/>
    </source>
</evidence>
<dbReference type="Gene3D" id="3.30.420.10">
    <property type="entry name" value="Ribonuclease H-like superfamily/Ribonuclease H"/>
    <property type="match status" value="1"/>
</dbReference>
<name>T0ZBJ4_9ZZZZ</name>
<feature type="non-terminal residue" evidence="2">
    <location>
        <position position="1"/>
    </location>
</feature>
<dbReference type="GO" id="GO:0003676">
    <property type="term" value="F:nucleic acid binding"/>
    <property type="evidence" value="ECO:0007669"/>
    <property type="project" value="InterPro"/>
</dbReference>
<dbReference type="InterPro" id="IPR036397">
    <property type="entry name" value="RNaseH_sf"/>
</dbReference>
<proteinExistence type="predicted"/>
<dbReference type="EMBL" id="AUZY01009638">
    <property type="protein sequence ID" value="EQD41457.1"/>
    <property type="molecule type" value="Genomic_DNA"/>
</dbReference>
<reference evidence="2" key="1">
    <citation type="submission" date="2013-08" db="EMBL/GenBank/DDBJ databases">
        <authorList>
            <person name="Mendez C."/>
            <person name="Richter M."/>
            <person name="Ferrer M."/>
            <person name="Sanchez J."/>
        </authorList>
    </citation>
    <scope>NUCLEOTIDE SEQUENCE</scope>
</reference>
<feature type="domain" description="Integrase catalytic" evidence="1">
    <location>
        <begin position="1"/>
        <end position="88"/>
    </location>
</feature>
<dbReference type="PANTHER" id="PTHR46889:SF4">
    <property type="entry name" value="TRANSPOSASE INSO FOR INSERTION SEQUENCE ELEMENT IS911B-RELATED"/>
    <property type="match status" value="1"/>
</dbReference>
<dbReference type="AlphaFoldDB" id="T0ZBJ4"/>
<dbReference type="SUPFAM" id="SSF53098">
    <property type="entry name" value="Ribonuclease H-like"/>
    <property type="match status" value="1"/>
</dbReference>
<dbReference type="PANTHER" id="PTHR46889">
    <property type="entry name" value="TRANSPOSASE INSF FOR INSERTION SEQUENCE IS3B-RELATED"/>
    <property type="match status" value="1"/>
</dbReference>
<reference evidence="2" key="2">
    <citation type="journal article" date="2014" name="ISME J.">
        <title>Microbial stratification in low pH oxic and suboxic macroscopic growths along an acid mine drainage.</title>
        <authorList>
            <person name="Mendez-Garcia C."/>
            <person name="Mesa V."/>
            <person name="Sprenger R.R."/>
            <person name="Richter M."/>
            <person name="Diez M.S."/>
            <person name="Solano J."/>
            <person name="Bargiela R."/>
            <person name="Golyshina O.V."/>
            <person name="Manteca A."/>
            <person name="Ramos J.L."/>
            <person name="Gallego J.R."/>
            <person name="Llorente I."/>
            <person name="Martins Dos Santos V.A."/>
            <person name="Jensen O.N."/>
            <person name="Pelaez A.I."/>
            <person name="Sanchez J."/>
            <person name="Ferrer M."/>
        </authorList>
    </citation>
    <scope>NUCLEOTIDE SEQUENCE</scope>
</reference>
<protein>
    <submittedName>
        <fullName evidence="2">Integrase, catalytic region</fullName>
    </submittedName>
</protein>
<accession>T0ZBJ4</accession>
<evidence type="ECO:0000259" key="1">
    <source>
        <dbReference type="PROSITE" id="PS50994"/>
    </source>
</evidence>
<comment type="caution">
    <text evidence="2">The sequence shown here is derived from an EMBL/GenBank/DDBJ whole genome shotgun (WGS) entry which is preliminary data.</text>
</comment>
<dbReference type="GO" id="GO:0015074">
    <property type="term" value="P:DNA integration"/>
    <property type="evidence" value="ECO:0007669"/>
    <property type="project" value="InterPro"/>
</dbReference>